<evidence type="ECO:0000256" key="1">
    <source>
        <dbReference type="SAM" id="Phobius"/>
    </source>
</evidence>
<evidence type="ECO:0000313" key="2">
    <source>
        <dbReference type="EMBL" id="PSB91998.1"/>
    </source>
</evidence>
<dbReference type="EMBL" id="MUHY01000001">
    <property type="protein sequence ID" value="PSB91998.1"/>
    <property type="molecule type" value="Genomic_DNA"/>
</dbReference>
<accession>A0ABX5FE57</accession>
<keyword evidence="1" id="KW-0472">Membrane</keyword>
<sequence>MLPVLISLSLRLNYGSIFILLIMLSDLLLYAFNFLIEYQTIDANTFGFRNKTTAAPGFFTGA</sequence>
<organism evidence="2 3">
    <name type="scientific">Candidatus Pandoraea novymonadis</name>
    <dbReference type="NCBI Taxonomy" id="1808959"/>
    <lineage>
        <taxon>Bacteria</taxon>
        <taxon>Pseudomonadati</taxon>
        <taxon>Pseudomonadota</taxon>
        <taxon>Betaproteobacteria</taxon>
        <taxon>Burkholderiales</taxon>
        <taxon>Burkholderiaceae</taxon>
        <taxon>Pandoraea</taxon>
    </lineage>
</organism>
<reference evidence="2 3" key="1">
    <citation type="journal article" date="2017" name="Front. Microbiol.">
        <title>Genome of Ca. Pandoraea novymonadis, an Endosymbiotic Bacterium of the Trypanosomatid Novymonas esmeraldas.</title>
        <authorList>
            <person name="Kostygov A.Y."/>
            <person name="Butenko A."/>
            <person name="Nenarokova A."/>
            <person name="Tashyreva D."/>
            <person name="Flegontov P."/>
            <person name="Lukes J."/>
            <person name="Yurchenko V."/>
        </authorList>
    </citation>
    <scope>NUCLEOTIDE SEQUENCE [LARGE SCALE GENOMIC DNA]</scope>
    <source>
        <strain evidence="2 3">E262</strain>
    </source>
</reference>
<protein>
    <submittedName>
        <fullName evidence="2">Uncharacterized protein</fullName>
    </submittedName>
</protein>
<evidence type="ECO:0000313" key="3">
    <source>
        <dbReference type="Proteomes" id="UP000242660"/>
    </source>
</evidence>
<name>A0ABX5FE57_9BURK</name>
<feature type="transmembrane region" description="Helical" evidence="1">
    <location>
        <begin position="12"/>
        <end position="32"/>
    </location>
</feature>
<gene>
    <name evidence="2" type="ORF">BZL35_00223</name>
</gene>
<keyword evidence="3" id="KW-1185">Reference proteome</keyword>
<proteinExistence type="predicted"/>
<dbReference type="Proteomes" id="UP000242660">
    <property type="component" value="Unassembled WGS sequence"/>
</dbReference>
<comment type="caution">
    <text evidence="2">The sequence shown here is derived from an EMBL/GenBank/DDBJ whole genome shotgun (WGS) entry which is preliminary data.</text>
</comment>
<keyword evidence="1" id="KW-0812">Transmembrane</keyword>
<keyword evidence="1" id="KW-1133">Transmembrane helix</keyword>